<feature type="region of interest" description="Disordered" evidence="1">
    <location>
        <begin position="26"/>
        <end position="54"/>
    </location>
</feature>
<proteinExistence type="predicted"/>
<name>A0AAV7T845_PLEWA</name>
<organism evidence="2 3">
    <name type="scientific">Pleurodeles waltl</name>
    <name type="common">Iberian ribbed newt</name>
    <dbReference type="NCBI Taxonomy" id="8319"/>
    <lineage>
        <taxon>Eukaryota</taxon>
        <taxon>Metazoa</taxon>
        <taxon>Chordata</taxon>
        <taxon>Craniata</taxon>
        <taxon>Vertebrata</taxon>
        <taxon>Euteleostomi</taxon>
        <taxon>Amphibia</taxon>
        <taxon>Batrachia</taxon>
        <taxon>Caudata</taxon>
        <taxon>Salamandroidea</taxon>
        <taxon>Salamandridae</taxon>
        <taxon>Pleurodelinae</taxon>
        <taxon>Pleurodeles</taxon>
    </lineage>
</organism>
<comment type="caution">
    <text evidence="2">The sequence shown here is derived from an EMBL/GenBank/DDBJ whole genome shotgun (WGS) entry which is preliminary data.</text>
</comment>
<dbReference type="AlphaFoldDB" id="A0AAV7T845"/>
<protein>
    <submittedName>
        <fullName evidence="2">Uncharacterized protein</fullName>
    </submittedName>
</protein>
<sequence length="171" mass="19675">MYLVCGKNNPARAVCVENNPARLYASKTTRHGDARRNSQPRDGPKVPRRRLRSLSRRQRCCASFLLLRASILRSRFLRRRFSAAEPASRRFLSRDRIRVDLFPARRSGRTVKYATGATAPVAQLPLRRLDSEPASSWKPLSRWAGWRSEGDRPPAQRESQNYRRGLSTAER</sequence>
<evidence type="ECO:0000313" key="2">
    <source>
        <dbReference type="EMBL" id="KAJ1172714.1"/>
    </source>
</evidence>
<evidence type="ECO:0000256" key="1">
    <source>
        <dbReference type="SAM" id="MobiDB-lite"/>
    </source>
</evidence>
<evidence type="ECO:0000313" key="3">
    <source>
        <dbReference type="Proteomes" id="UP001066276"/>
    </source>
</evidence>
<dbReference type="EMBL" id="JANPWB010000007">
    <property type="protein sequence ID" value="KAJ1172714.1"/>
    <property type="molecule type" value="Genomic_DNA"/>
</dbReference>
<gene>
    <name evidence="2" type="ORF">NDU88_004558</name>
</gene>
<keyword evidence="3" id="KW-1185">Reference proteome</keyword>
<dbReference type="Proteomes" id="UP001066276">
    <property type="component" value="Chromosome 4_1"/>
</dbReference>
<feature type="region of interest" description="Disordered" evidence="1">
    <location>
        <begin position="144"/>
        <end position="171"/>
    </location>
</feature>
<accession>A0AAV7T845</accession>
<reference evidence="2" key="1">
    <citation type="journal article" date="2022" name="bioRxiv">
        <title>Sequencing and chromosome-scale assembly of the giantPleurodeles waltlgenome.</title>
        <authorList>
            <person name="Brown T."/>
            <person name="Elewa A."/>
            <person name="Iarovenko S."/>
            <person name="Subramanian E."/>
            <person name="Araus A.J."/>
            <person name="Petzold A."/>
            <person name="Susuki M."/>
            <person name="Suzuki K.-i.T."/>
            <person name="Hayashi T."/>
            <person name="Toyoda A."/>
            <person name="Oliveira C."/>
            <person name="Osipova E."/>
            <person name="Leigh N.D."/>
            <person name="Simon A."/>
            <person name="Yun M.H."/>
        </authorList>
    </citation>
    <scope>NUCLEOTIDE SEQUENCE</scope>
    <source>
        <strain evidence="2">20211129_DDA</strain>
        <tissue evidence="2">Liver</tissue>
    </source>
</reference>